<dbReference type="RefSeq" id="WP_104371617.1">
    <property type="nucleotide sequence ID" value="NZ_BFAV01000075.1"/>
</dbReference>
<keyword evidence="8" id="KW-0472">Membrane</keyword>
<keyword evidence="13" id="KW-0966">Cell projection</keyword>
<comment type="caution">
    <text evidence="13">The sequence shown here is derived from an EMBL/GenBank/DDBJ whole genome shotgun (WGS) entry which is preliminary data.</text>
</comment>
<evidence type="ECO:0000256" key="1">
    <source>
        <dbReference type="ARBA" id="ARBA00004117"/>
    </source>
</evidence>
<dbReference type="InterPro" id="IPR000090">
    <property type="entry name" value="Flg_Motor_Flig"/>
</dbReference>
<dbReference type="FunFam" id="1.10.220.30:FF:000001">
    <property type="entry name" value="Flagellar motor switch protein FliG"/>
    <property type="match status" value="1"/>
</dbReference>
<keyword evidence="7" id="KW-0283">Flagellar rotation</keyword>
<evidence type="ECO:0000256" key="3">
    <source>
        <dbReference type="ARBA" id="ARBA00010299"/>
    </source>
</evidence>
<dbReference type="NCBIfam" id="TIGR00207">
    <property type="entry name" value="fliG"/>
    <property type="match status" value="1"/>
</dbReference>
<dbReference type="Pfam" id="PF01706">
    <property type="entry name" value="FliG_C"/>
    <property type="match status" value="1"/>
</dbReference>
<protein>
    <recommendedName>
        <fullName evidence="4">Flagellar motor switch protein FliG</fullName>
    </recommendedName>
</protein>
<comment type="similarity">
    <text evidence="3">Belongs to the FliG family.</text>
</comment>
<evidence type="ECO:0000256" key="6">
    <source>
        <dbReference type="ARBA" id="ARBA00022500"/>
    </source>
</evidence>
<keyword evidence="5" id="KW-1003">Cell membrane</keyword>
<feature type="domain" description="Flagellar motor switch protein FliG middle" evidence="11">
    <location>
        <begin position="118"/>
        <end position="192"/>
    </location>
</feature>
<evidence type="ECO:0000256" key="7">
    <source>
        <dbReference type="ARBA" id="ARBA00022779"/>
    </source>
</evidence>
<feature type="domain" description="Flagellar motor switch protein FliG N-terminal" evidence="12">
    <location>
        <begin position="6"/>
        <end position="110"/>
    </location>
</feature>
<accession>A0A2L2XA85</accession>
<gene>
    <name evidence="13" type="ORF">DCCM_2288</name>
</gene>
<evidence type="ECO:0000256" key="5">
    <source>
        <dbReference type="ARBA" id="ARBA00022475"/>
    </source>
</evidence>
<dbReference type="GO" id="GO:0003774">
    <property type="term" value="F:cytoskeletal motor activity"/>
    <property type="evidence" value="ECO:0007669"/>
    <property type="project" value="InterPro"/>
</dbReference>
<evidence type="ECO:0000259" key="11">
    <source>
        <dbReference type="Pfam" id="PF14841"/>
    </source>
</evidence>
<evidence type="ECO:0000313" key="13">
    <source>
        <dbReference type="EMBL" id="GBF33189.1"/>
    </source>
</evidence>
<dbReference type="Pfam" id="PF14841">
    <property type="entry name" value="FliG_M"/>
    <property type="match status" value="1"/>
</dbReference>
<evidence type="ECO:0000256" key="4">
    <source>
        <dbReference type="ARBA" id="ARBA00021870"/>
    </source>
</evidence>
<dbReference type="SUPFAM" id="SSF48029">
    <property type="entry name" value="FliG"/>
    <property type="match status" value="2"/>
</dbReference>
<dbReference type="PRINTS" id="PR00954">
    <property type="entry name" value="FLGMOTORFLIG"/>
</dbReference>
<evidence type="ECO:0000256" key="8">
    <source>
        <dbReference type="ARBA" id="ARBA00023136"/>
    </source>
</evidence>
<dbReference type="GO" id="GO:0005886">
    <property type="term" value="C:plasma membrane"/>
    <property type="evidence" value="ECO:0007669"/>
    <property type="project" value="UniProtKB-SubCell"/>
</dbReference>
<evidence type="ECO:0000259" key="12">
    <source>
        <dbReference type="Pfam" id="PF14842"/>
    </source>
</evidence>
<dbReference type="Proteomes" id="UP000239549">
    <property type="component" value="Unassembled WGS sequence"/>
</dbReference>
<reference evidence="14" key="1">
    <citation type="submission" date="2018-02" db="EMBL/GenBank/DDBJ databases">
        <title>Genome sequence of Desulfocucumis palustris strain NAW-5.</title>
        <authorList>
            <person name="Watanabe M."/>
            <person name="Kojima H."/>
            <person name="Fukui M."/>
        </authorList>
    </citation>
    <scope>NUCLEOTIDE SEQUENCE [LARGE SCALE GENOMIC DNA]</scope>
    <source>
        <strain evidence="14">NAW-5</strain>
    </source>
</reference>
<keyword evidence="6" id="KW-0145">Chemotaxis</keyword>
<dbReference type="Pfam" id="PF14842">
    <property type="entry name" value="FliG_N"/>
    <property type="match status" value="1"/>
</dbReference>
<evidence type="ECO:0000259" key="10">
    <source>
        <dbReference type="Pfam" id="PF01706"/>
    </source>
</evidence>
<evidence type="ECO:0000256" key="9">
    <source>
        <dbReference type="ARBA" id="ARBA00023143"/>
    </source>
</evidence>
<dbReference type="PANTHER" id="PTHR30534">
    <property type="entry name" value="FLAGELLAR MOTOR SWITCH PROTEIN FLIG"/>
    <property type="match status" value="1"/>
</dbReference>
<evidence type="ECO:0000256" key="2">
    <source>
        <dbReference type="ARBA" id="ARBA00004413"/>
    </source>
</evidence>
<dbReference type="GO" id="GO:0009425">
    <property type="term" value="C:bacterial-type flagellum basal body"/>
    <property type="evidence" value="ECO:0007669"/>
    <property type="project" value="UniProtKB-SubCell"/>
</dbReference>
<keyword evidence="9" id="KW-0975">Bacterial flagellum</keyword>
<dbReference type="InterPro" id="IPR032779">
    <property type="entry name" value="FliG_M"/>
</dbReference>
<dbReference type="GO" id="GO:0071973">
    <property type="term" value="P:bacterial-type flagellum-dependent cell motility"/>
    <property type="evidence" value="ECO:0007669"/>
    <property type="project" value="InterPro"/>
</dbReference>
<dbReference type="GO" id="GO:0006935">
    <property type="term" value="P:chemotaxis"/>
    <property type="evidence" value="ECO:0007669"/>
    <property type="project" value="UniProtKB-KW"/>
</dbReference>
<dbReference type="InterPro" id="IPR011002">
    <property type="entry name" value="FliG_a-hlx"/>
</dbReference>
<keyword evidence="14" id="KW-1185">Reference proteome</keyword>
<dbReference type="AlphaFoldDB" id="A0A2L2XA85"/>
<name>A0A2L2XA85_9FIRM</name>
<dbReference type="InterPro" id="IPR028263">
    <property type="entry name" value="FliG_N"/>
</dbReference>
<feature type="domain" description="Flagellar motor switch protein FliG C-terminal" evidence="10">
    <location>
        <begin position="220"/>
        <end position="327"/>
    </location>
</feature>
<keyword evidence="13" id="KW-0969">Cilium</keyword>
<dbReference type="EMBL" id="BFAV01000075">
    <property type="protein sequence ID" value="GBF33189.1"/>
    <property type="molecule type" value="Genomic_DNA"/>
</dbReference>
<dbReference type="PIRSF" id="PIRSF003161">
    <property type="entry name" value="FliG"/>
    <property type="match status" value="1"/>
</dbReference>
<dbReference type="Gene3D" id="1.10.220.30">
    <property type="match status" value="3"/>
</dbReference>
<dbReference type="OrthoDB" id="9780302at2"/>
<sequence>MLVPSNLTGIQKTAILLISLGASVSASVLQKGFTDDEVERITQEISLFENIPKDIQRYVLDEFYQLTQAREFLARGGFDYAKDILEKALGEQKAKEILSKVSSTIQRVPFNGLRRTDPKHLFNFIKDEHPQTIALILSYLHPDQASMILASLIPEIQADVARRVAIIDRIAPDIIKEVENILEKKLSLIVTQQDQQTGGIKALVNILSRVDRSTEKTILEELEMNDPELTDEIRKLMFVFEDIIKLHDTAIQRVLREVDQKDLARAMRGSNEEVRNRIYKNMSKRAADMLREEIQFMGPVRLRDVEESQQRIVQLIRRLDEAGEIIIARGGEDAVLL</sequence>
<dbReference type="PANTHER" id="PTHR30534:SF0">
    <property type="entry name" value="FLAGELLAR MOTOR SWITCH PROTEIN FLIG"/>
    <property type="match status" value="1"/>
</dbReference>
<dbReference type="InterPro" id="IPR023087">
    <property type="entry name" value="Flg_Motor_Flig_C"/>
</dbReference>
<keyword evidence="13" id="KW-0282">Flagellum</keyword>
<comment type="subcellular location">
    <subcellularLocation>
        <location evidence="1">Bacterial flagellum basal body</location>
    </subcellularLocation>
    <subcellularLocation>
        <location evidence="2">Cell membrane</location>
        <topology evidence="2">Peripheral membrane protein</topology>
        <orientation evidence="2">Cytoplasmic side</orientation>
    </subcellularLocation>
</comment>
<organism evidence="13 14">
    <name type="scientific">Desulfocucumis palustris</name>
    <dbReference type="NCBI Taxonomy" id="1898651"/>
    <lineage>
        <taxon>Bacteria</taxon>
        <taxon>Bacillati</taxon>
        <taxon>Bacillota</taxon>
        <taxon>Clostridia</taxon>
        <taxon>Eubacteriales</taxon>
        <taxon>Desulfocucumaceae</taxon>
        <taxon>Desulfocucumis</taxon>
    </lineage>
</organism>
<proteinExistence type="inferred from homology"/>
<evidence type="ECO:0000313" key="14">
    <source>
        <dbReference type="Proteomes" id="UP000239549"/>
    </source>
</evidence>